<evidence type="ECO:0000256" key="5">
    <source>
        <dbReference type="ARBA" id="ARBA00022723"/>
    </source>
</evidence>
<keyword evidence="9" id="KW-1185">Reference proteome</keyword>
<evidence type="ECO:0000313" key="9">
    <source>
        <dbReference type="Proteomes" id="UP000322000"/>
    </source>
</evidence>
<dbReference type="GeneID" id="113505508"/>
<dbReference type="InterPro" id="IPR045249">
    <property type="entry name" value="HARBI1-like"/>
</dbReference>
<comment type="subcellular location">
    <subcellularLocation>
        <location evidence="2">Nucleus</location>
    </subcellularLocation>
</comment>
<dbReference type="GO" id="GO:0004518">
    <property type="term" value="F:nuclease activity"/>
    <property type="evidence" value="ECO:0007669"/>
    <property type="project" value="UniProtKB-KW"/>
</dbReference>
<proteinExistence type="inferred from homology"/>
<dbReference type="KEGG" id="tnl:113505508"/>
<name>A0A7E5WUU5_TRINI</name>
<dbReference type="OrthoDB" id="2668416at2759"/>
<dbReference type="InterPro" id="IPR027806">
    <property type="entry name" value="HARBI1_dom"/>
</dbReference>
<keyword evidence="7" id="KW-0539">Nucleus</keyword>
<accession>A0A7E5WUU5</accession>
<sequence>MIVKETCQLIWNRLKAICIPEPTRDMWNEIANIGCYGKASDSTIFTESELFKRIEDKSINIPPERPVGNCPALNYSFVGDEAFGLSDHMLRPYAGRHLSSDKKIFNYRLSRARRCIECAFGLLSNKWRILHRPLNTSIKFSEDIVKTCCILHNFVRKRDGYNFKHTLNVVGFENVEDTGIPTLRSCTTRDILKDYFMNEGSIPWQENRM</sequence>
<evidence type="ECO:0000256" key="1">
    <source>
        <dbReference type="ARBA" id="ARBA00001968"/>
    </source>
</evidence>
<evidence type="ECO:0000256" key="6">
    <source>
        <dbReference type="ARBA" id="ARBA00022801"/>
    </source>
</evidence>
<dbReference type="InParanoid" id="A0A7E5WUU5"/>
<evidence type="ECO:0000256" key="7">
    <source>
        <dbReference type="ARBA" id="ARBA00023242"/>
    </source>
</evidence>
<organism evidence="9 10">
    <name type="scientific">Trichoplusia ni</name>
    <name type="common">Cabbage looper</name>
    <dbReference type="NCBI Taxonomy" id="7111"/>
    <lineage>
        <taxon>Eukaryota</taxon>
        <taxon>Metazoa</taxon>
        <taxon>Ecdysozoa</taxon>
        <taxon>Arthropoda</taxon>
        <taxon>Hexapoda</taxon>
        <taxon>Insecta</taxon>
        <taxon>Pterygota</taxon>
        <taxon>Neoptera</taxon>
        <taxon>Endopterygota</taxon>
        <taxon>Lepidoptera</taxon>
        <taxon>Glossata</taxon>
        <taxon>Ditrysia</taxon>
        <taxon>Noctuoidea</taxon>
        <taxon>Noctuidae</taxon>
        <taxon>Plusiinae</taxon>
        <taxon>Trichoplusia</taxon>
    </lineage>
</organism>
<evidence type="ECO:0000256" key="2">
    <source>
        <dbReference type="ARBA" id="ARBA00004123"/>
    </source>
</evidence>
<evidence type="ECO:0000259" key="8">
    <source>
        <dbReference type="Pfam" id="PF13359"/>
    </source>
</evidence>
<keyword evidence="6" id="KW-0378">Hydrolase</keyword>
<feature type="domain" description="DDE Tnp4" evidence="8">
    <location>
        <begin position="31"/>
        <end position="153"/>
    </location>
</feature>
<keyword evidence="5" id="KW-0479">Metal-binding</keyword>
<dbReference type="AlphaFoldDB" id="A0A7E5WUU5"/>
<comment type="similarity">
    <text evidence="3">Belongs to the HARBI1 family.</text>
</comment>
<dbReference type="GO" id="GO:0005634">
    <property type="term" value="C:nucleus"/>
    <property type="evidence" value="ECO:0007669"/>
    <property type="project" value="UniProtKB-SubCell"/>
</dbReference>
<keyword evidence="4" id="KW-0540">Nuclease</keyword>
<protein>
    <submittedName>
        <fullName evidence="10">Protein ALP1-like</fullName>
    </submittedName>
</protein>
<comment type="cofactor">
    <cofactor evidence="1">
        <name>a divalent metal cation</name>
        <dbReference type="ChEBI" id="CHEBI:60240"/>
    </cofactor>
</comment>
<evidence type="ECO:0000256" key="4">
    <source>
        <dbReference type="ARBA" id="ARBA00022722"/>
    </source>
</evidence>
<dbReference type="GO" id="GO:0016787">
    <property type="term" value="F:hydrolase activity"/>
    <property type="evidence" value="ECO:0007669"/>
    <property type="project" value="UniProtKB-KW"/>
</dbReference>
<gene>
    <name evidence="10" type="primary">LOC113505508</name>
</gene>
<dbReference type="Pfam" id="PF13359">
    <property type="entry name" value="DDE_Tnp_4"/>
    <property type="match status" value="1"/>
</dbReference>
<reference evidence="10" key="1">
    <citation type="submission" date="2025-08" db="UniProtKB">
        <authorList>
            <consortium name="RefSeq"/>
        </authorList>
    </citation>
    <scope>IDENTIFICATION</scope>
</reference>
<evidence type="ECO:0000313" key="10">
    <source>
        <dbReference type="RefSeq" id="XP_026744052.1"/>
    </source>
</evidence>
<dbReference type="Proteomes" id="UP000322000">
    <property type="component" value="Chromosome 26"/>
</dbReference>
<evidence type="ECO:0000256" key="3">
    <source>
        <dbReference type="ARBA" id="ARBA00006958"/>
    </source>
</evidence>
<dbReference type="RefSeq" id="XP_026744052.1">
    <property type="nucleotide sequence ID" value="XM_026888251.1"/>
</dbReference>
<dbReference type="PANTHER" id="PTHR22930">
    <property type="match status" value="1"/>
</dbReference>
<dbReference type="PANTHER" id="PTHR22930:SF269">
    <property type="entry name" value="NUCLEASE HARBI1-LIKE PROTEIN"/>
    <property type="match status" value="1"/>
</dbReference>
<dbReference type="GO" id="GO:0046872">
    <property type="term" value="F:metal ion binding"/>
    <property type="evidence" value="ECO:0007669"/>
    <property type="project" value="UniProtKB-KW"/>
</dbReference>